<dbReference type="InterPro" id="IPR005693">
    <property type="entry name" value="Mce"/>
</dbReference>
<dbReference type="EMBL" id="PDKV01000007">
    <property type="protein sequence ID" value="PIB79473.1"/>
    <property type="molecule type" value="Genomic_DNA"/>
</dbReference>
<feature type="domain" description="Mammalian cell entry C-terminal" evidence="3">
    <location>
        <begin position="127"/>
        <end position="295"/>
    </location>
</feature>
<evidence type="ECO:0000259" key="2">
    <source>
        <dbReference type="Pfam" id="PF02470"/>
    </source>
</evidence>
<feature type="domain" description="Mce/MlaD" evidence="2">
    <location>
        <begin position="47"/>
        <end position="119"/>
    </location>
</feature>
<protein>
    <submittedName>
        <fullName evidence="4">Mammalian cell entry protein</fullName>
    </submittedName>
</protein>
<dbReference type="OrthoDB" id="9774928at2"/>
<accession>A0A2G5PN31</accession>
<dbReference type="RefSeq" id="WP_084707446.1">
    <property type="nucleotide sequence ID" value="NZ_BBUN01000601.1"/>
</dbReference>
<dbReference type="Pfam" id="PF11887">
    <property type="entry name" value="Mce4_CUP1"/>
    <property type="match status" value="1"/>
</dbReference>
<dbReference type="InterPro" id="IPR024516">
    <property type="entry name" value="Mce_C"/>
</dbReference>
<comment type="caution">
    <text evidence="4">The sequence shown here is derived from an EMBL/GenBank/DDBJ whole genome shotgun (WGS) entry which is preliminary data.</text>
</comment>
<feature type="region of interest" description="Disordered" evidence="1">
    <location>
        <begin position="368"/>
        <end position="394"/>
    </location>
</feature>
<dbReference type="NCBIfam" id="TIGR00996">
    <property type="entry name" value="Mtu_fam_mce"/>
    <property type="match status" value="1"/>
</dbReference>
<dbReference type="Pfam" id="PF02470">
    <property type="entry name" value="MlaD"/>
    <property type="match status" value="1"/>
</dbReference>
<dbReference type="InterPro" id="IPR003399">
    <property type="entry name" value="Mce/MlaD"/>
</dbReference>
<dbReference type="PANTHER" id="PTHR33371">
    <property type="entry name" value="INTERMEMBRANE PHOSPHOLIPID TRANSPORT SYSTEM BINDING PROTEIN MLAD-RELATED"/>
    <property type="match status" value="1"/>
</dbReference>
<dbReference type="GO" id="GO:0005576">
    <property type="term" value="C:extracellular region"/>
    <property type="evidence" value="ECO:0007669"/>
    <property type="project" value="TreeGrafter"/>
</dbReference>
<reference evidence="4 5" key="1">
    <citation type="journal article" date="2017" name="Infect. Genet. Evol.">
        <title>The new phylogeny of the genus Mycobacterium: The old and the news.</title>
        <authorList>
            <person name="Tortoli E."/>
            <person name="Fedrizzi T."/>
            <person name="Meehan C.J."/>
            <person name="Trovato A."/>
            <person name="Grottola A."/>
            <person name="Giacobazzi E."/>
            <person name="Serpini G.F."/>
            <person name="Tagliazucchi S."/>
            <person name="Fabio A."/>
            <person name="Bettua C."/>
            <person name="Bertorelli R."/>
            <person name="Frascaro F."/>
            <person name="De Sanctis V."/>
            <person name="Pecorari M."/>
            <person name="Jousson O."/>
            <person name="Segata N."/>
            <person name="Cirillo D.M."/>
        </authorList>
    </citation>
    <scope>NUCLEOTIDE SEQUENCE [LARGE SCALE GENOMIC DNA]</scope>
    <source>
        <strain evidence="4 5">NCTC 12882</strain>
    </source>
</reference>
<evidence type="ECO:0000259" key="3">
    <source>
        <dbReference type="Pfam" id="PF11887"/>
    </source>
</evidence>
<evidence type="ECO:0000313" key="5">
    <source>
        <dbReference type="Proteomes" id="UP000230971"/>
    </source>
</evidence>
<gene>
    <name evidence="4" type="ORF">CQY23_07780</name>
</gene>
<evidence type="ECO:0000313" key="4">
    <source>
        <dbReference type="EMBL" id="PIB79473.1"/>
    </source>
</evidence>
<dbReference type="InterPro" id="IPR052336">
    <property type="entry name" value="MlaD_Phospholipid_Transporter"/>
</dbReference>
<name>A0A2G5PN31_MYCCE</name>
<organism evidence="4 5">
    <name type="scientific">Mycobacterium celatum</name>
    <dbReference type="NCBI Taxonomy" id="28045"/>
    <lineage>
        <taxon>Bacteria</taxon>
        <taxon>Bacillati</taxon>
        <taxon>Actinomycetota</taxon>
        <taxon>Actinomycetes</taxon>
        <taxon>Mycobacteriales</taxon>
        <taxon>Mycobacteriaceae</taxon>
        <taxon>Mycobacterium</taxon>
    </lineage>
</organism>
<evidence type="ECO:0000256" key="1">
    <source>
        <dbReference type="SAM" id="MobiDB-lite"/>
    </source>
</evidence>
<dbReference type="Proteomes" id="UP000230971">
    <property type="component" value="Unassembled WGS sequence"/>
</dbReference>
<feature type="compositionally biased region" description="Pro residues" evidence="1">
    <location>
        <begin position="375"/>
        <end position="385"/>
    </location>
</feature>
<sequence length="394" mass="41736">MTVFGTARRLLVIGSCVVLTATGCAFQGLNSLPLPGAVGRGPAAQLFHVEIPNVGTMESNSPVMIDDVVVGSVAKMTVQGWHADVEVGVRPDVVVPANAVAKVGQTSLLGSMHLELNPPLGQPPTGRLKPGATIPLSKSSSYPSTEQTLASLSVIVNSGGLGQIGDVIHNFSGALSGREGEVRDLLTRLDDFVGTFDDQRDNVVASIQALNRVAGTFAGQRDVIARALREISPSLDVLLKERPQITTALEKLGVFSDTATRLVNDTQTDLVKNLQNLAPTFCSLAEVGPDLAKNIAFAGSAFPYGQNLIDRGVRGDYFNVFVIIDMTRSRLKQQTFIGTHWQQKDLSWVPAPGDPGYDAFYTKFPNGDGVTGLPRTPPPPDPCGPNTPAMTGGR</sequence>
<dbReference type="PANTHER" id="PTHR33371:SF15">
    <property type="entry name" value="LIPOPROTEIN LPRN"/>
    <property type="match status" value="1"/>
</dbReference>
<proteinExistence type="predicted"/>
<dbReference type="AlphaFoldDB" id="A0A2G5PN31"/>